<accession>A0A835Y9E8</accession>
<feature type="compositionally biased region" description="Low complexity" evidence="1">
    <location>
        <begin position="226"/>
        <end position="251"/>
    </location>
</feature>
<feature type="compositionally biased region" description="Low complexity" evidence="1">
    <location>
        <begin position="625"/>
        <end position="639"/>
    </location>
</feature>
<organism evidence="2 3">
    <name type="scientific">Edaphochlamys debaryana</name>
    <dbReference type="NCBI Taxonomy" id="47281"/>
    <lineage>
        <taxon>Eukaryota</taxon>
        <taxon>Viridiplantae</taxon>
        <taxon>Chlorophyta</taxon>
        <taxon>core chlorophytes</taxon>
        <taxon>Chlorophyceae</taxon>
        <taxon>CS clade</taxon>
        <taxon>Chlamydomonadales</taxon>
        <taxon>Chlamydomonadales incertae sedis</taxon>
        <taxon>Edaphochlamys</taxon>
    </lineage>
</organism>
<feature type="compositionally biased region" description="Low complexity" evidence="1">
    <location>
        <begin position="582"/>
        <end position="593"/>
    </location>
</feature>
<gene>
    <name evidence="2" type="ORF">HYH03_007053</name>
</gene>
<evidence type="ECO:0000256" key="1">
    <source>
        <dbReference type="SAM" id="MobiDB-lite"/>
    </source>
</evidence>
<name>A0A835Y9E8_9CHLO</name>
<evidence type="ECO:0000313" key="2">
    <source>
        <dbReference type="EMBL" id="KAG2494810.1"/>
    </source>
</evidence>
<feature type="region of interest" description="Disordered" evidence="1">
    <location>
        <begin position="1114"/>
        <end position="1151"/>
    </location>
</feature>
<keyword evidence="3" id="KW-1185">Reference proteome</keyword>
<feature type="region of interest" description="Disordered" evidence="1">
    <location>
        <begin position="1023"/>
        <end position="1062"/>
    </location>
</feature>
<feature type="compositionally biased region" description="Basic and acidic residues" evidence="1">
    <location>
        <begin position="603"/>
        <end position="613"/>
    </location>
</feature>
<feature type="compositionally biased region" description="Gly residues" evidence="1">
    <location>
        <begin position="1042"/>
        <end position="1058"/>
    </location>
</feature>
<feature type="region of interest" description="Disordered" evidence="1">
    <location>
        <begin position="95"/>
        <end position="149"/>
    </location>
</feature>
<dbReference type="Proteomes" id="UP000612055">
    <property type="component" value="Unassembled WGS sequence"/>
</dbReference>
<evidence type="ECO:0000313" key="3">
    <source>
        <dbReference type="Proteomes" id="UP000612055"/>
    </source>
</evidence>
<feature type="region of interest" description="Disordered" evidence="1">
    <location>
        <begin position="1379"/>
        <end position="1412"/>
    </location>
</feature>
<protein>
    <submittedName>
        <fullName evidence="2">Uncharacterized protein</fullName>
    </submittedName>
</protein>
<feature type="compositionally biased region" description="Basic and acidic residues" evidence="1">
    <location>
        <begin position="1400"/>
        <end position="1412"/>
    </location>
</feature>
<feature type="region of interest" description="Disordered" evidence="1">
    <location>
        <begin position="1"/>
        <end position="20"/>
    </location>
</feature>
<dbReference type="EMBL" id="JAEHOE010000028">
    <property type="protein sequence ID" value="KAG2494810.1"/>
    <property type="molecule type" value="Genomic_DNA"/>
</dbReference>
<feature type="region of interest" description="Disordered" evidence="1">
    <location>
        <begin position="226"/>
        <end position="273"/>
    </location>
</feature>
<feature type="region of interest" description="Disordered" evidence="1">
    <location>
        <begin position="582"/>
        <end position="646"/>
    </location>
</feature>
<comment type="caution">
    <text evidence="2">The sequence shown here is derived from an EMBL/GenBank/DDBJ whole genome shotgun (WGS) entry which is preliminary data.</text>
</comment>
<feature type="region of interest" description="Disordered" evidence="1">
    <location>
        <begin position="33"/>
        <end position="77"/>
    </location>
</feature>
<feature type="compositionally biased region" description="Low complexity" evidence="1">
    <location>
        <begin position="130"/>
        <end position="140"/>
    </location>
</feature>
<sequence>MRGTSNAAFAAQQEQRRRRSIVSELLKDSHYHLWAAQDGGGRERNPERSTGPPPGGSGSAPEPRKPPAVAPSARRATALLRQLYPTAMTLSRRRAGGVSGGAIGPASPVAGPWRKPLPQPWIRTPRAGVDQSDPAPAQPDSDSDSEDDLLSGISMSFQRYSLIRLHAPRLTFLRKTTLAPAEEAWRARHDRAMRILPKVSEQMESAAFGVQAALNLAAASAHGVSSADGASRLGSSSSSSSSAFPGGARARNAARTHGAHNGSGPEPADKTTPAGLVADALSECRELESRMLTEAREEWRRLGTALQGPLGDDLRGAIFPNPNVVKGWVEALELLRPGLLTAGPDTWGRLVEMSGHEEDHHDSFYRAHGNTAHKLSWSHYHVLRRAVSGVGLLAGSSLPDACLDPLACAMLDVLAEDLWRLQTSCTYGCGSEQVSEHHTTFNALLIAASAMRLPPAKPARRHSASRRRLVSYGCPLGLVPDVARPMELAGVELGSPSQLFALVLARPFPEGKARGSLAHFRTIFSDLTSGDDPTVVQFATWQIAVTAWTEARSREELLEAGRRMGRAEAVLAFEASGTPLESLGYECSSSSGSEDGEEEPEREEGASRSDLERGGIVAEARRVPRSPSSTSSRDGSPSGPAGGAAGSSDVGLYDVLYGTGPYGSRSTAALASAAELVLGRLSGLGLVDADVPNGVATSVDSSAVNSASAVKMAADGASSAASASAASKPALAADQAVAAALSQLLLMGRELTSALGGVGLPAAALPLLRLERCLARARDDRIEGQLLEARAEDAWLGAVRTARDRAAARRATWRAMHLCRTASDPAVRAAVDRAQGCRPGEALVDARALAEALGPGLVAAHAGTWGRLMDRVEAEAGAGGADAEALHEVCRWALKGLALLVGFEGLPRARLGLACCALGGRGLESFGTLHEALPDSRVSGLCTALLLYLCCMPPLHLFPPPPKEGRAGEAGPSPASQHLCTSLGVGNSCHLLEAARRLGAMPHELYITLASFALGCLQRQSSSPHGSAADGSGMQPAWANGDGDGGGACGGRGDGGGEPFSRGWMEAHARDVAVLCAQALAEASQAPDGPSSGCARQSERPLRGTNLELGVIHTAPGDVDMSPGGSGGRRPLEPPTPTAASSPGDPTVLSASLPPDEAVDALLHLWRVGRAWRRRMRLEAKAQARGPPEEQRRLAIEAARRAGPLPEDDPVPLRLAVADAEAAGLLLLLCGRLWPLPKWQGCSRVAFLPLPWAGGAAGGAESGAAAKTGPGCANAAASGVELGLAGSIPLASSHNLHLLTLPEVLVSPFAKVKDIARLLTKRLVEGGERIIMLSGRGVEGLLRCLQLAITVRQAMQQADRDLAVMPFMMEWDELLEMGRPGAGKKVPSRGAGAGGGEGSSEGRRSRDPKDPVAAEAEDVIERFLPKLERAIDLFVTSLEQDTDVARRRGDVPIASATTGQWHMLASEDVHQVQEKLRRVDGAVREGVAMRLALVEVEPGRPDRPLWPANLGGAESGRQLSRAARRGKALVA</sequence>
<reference evidence="2" key="1">
    <citation type="journal article" date="2020" name="bioRxiv">
        <title>Comparative genomics of Chlamydomonas.</title>
        <authorList>
            <person name="Craig R.J."/>
            <person name="Hasan A.R."/>
            <person name="Ness R.W."/>
            <person name="Keightley P.D."/>
        </authorList>
    </citation>
    <scope>NUCLEOTIDE SEQUENCE</scope>
    <source>
        <strain evidence="2">CCAP 11/70</strain>
    </source>
</reference>
<proteinExistence type="predicted"/>